<comment type="subcellular location">
    <subcellularLocation>
        <location evidence="3">Cell membrane</location>
    </subcellularLocation>
    <subcellularLocation>
        <location evidence="2">Membrane</location>
        <topology evidence="2">Multi-pass membrane protein</topology>
    </subcellularLocation>
</comment>
<organism evidence="17 18">
    <name type="scientific">Arthrobacter mangrovi</name>
    <dbReference type="NCBI Taxonomy" id="2966350"/>
    <lineage>
        <taxon>Bacteria</taxon>
        <taxon>Bacillati</taxon>
        <taxon>Actinomycetota</taxon>
        <taxon>Actinomycetes</taxon>
        <taxon>Micrococcales</taxon>
        <taxon>Micrococcaceae</taxon>
        <taxon>Arthrobacter</taxon>
    </lineage>
</organism>
<sequence>METGSRGTGRAKRSVRERAVVGLSGGPEGQLLVRRAARILAGSEGAELHAVHVRMSRAGGGSQAELDRQRALVERLGGSYHSVGGTDVAATLADFARGIGATQIVVGVPWHGRLPLLRRGVGARLPRLAAGIDVHLVGHGQGPASKAVPRPRSPLGRGRLIAGFVLAVLLPVLLQFLLGLFEHGHFATDMLVQLSGTIAVALVGGLWPAVLAAVLSSAVVNLSAVHPVGTLGISDPENVLALLIFLAVAIAVSLVVGLSARRSREADAAGAEAAALGELSRSTLAQHYTVDEFMERIREYFQSQGAGLYVLRQAGGNPDNPDGLDGGDNPDGPATSDNPAGARQAGARQAGALAGDSASGRWRLAASAGKPAPEPSGNDVIEPLDPEHTLALSGRPFSQEERHLLAAFGAHLLALLQREQLRASQRDIVRLAEGNRMRTSILRAVSHDLRTPLAGIKLAVSSLRQDAVQFPPEVEAELLATIEDYTDRLDVLVGNLLDMSRLTADSVTPLIQPTYWTDAVGDALRGLPAEGVRVDLPDNLPPVDADPGMLERVIANIVENALKYAGPEVVITGSATGMGSATVDGSPAGELRIIDHGRGIPADQVLSMFRPFQRLDDKPAGTGIGLGLAVAKGFTDAMGGRLAAEETPGGGLTMVIKLPLSTGA</sequence>
<keyword evidence="18" id="KW-1185">Reference proteome</keyword>
<gene>
    <name evidence="17" type="ORF">AHIS1636_23670</name>
</gene>
<evidence type="ECO:0000256" key="7">
    <source>
        <dbReference type="ARBA" id="ARBA00022692"/>
    </source>
</evidence>
<comment type="caution">
    <text evidence="17">The sequence shown here is derived from an EMBL/GenBank/DDBJ whole genome shotgun (WGS) entry which is preliminary data.</text>
</comment>
<dbReference type="InterPro" id="IPR052023">
    <property type="entry name" value="Histidine_kinase_KdpD"/>
</dbReference>
<dbReference type="CDD" id="cd00075">
    <property type="entry name" value="HATPase"/>
    <property type="match status" value="1"/>
</dbReference>
<keyword evidence="5" id="KW-0597">Phosphoprotein</keyword>
<evidence type="ECO:0000256" key="11">
    <source>
        <dbReference type="ARBA" id="ARBA00022989"/>
    </source>
</evidence>
<keyword evidence="6" id="KW-0808">Transferase</keyword>
<feature type="domain" description="Histidine kinase" evidence="16">
    <location>
        <begin position="444"/>
        <end position="662"/>
    </location>
</feature>
<comment type="catalytic activity">
    <reaction evidence="1">
        <text>ATP + protein L-histidine = ADP + protein N-phospho-L-histidine.</text>
        <dbReference type="EC" id="2.7.13.3"/>
    </reaction>
</comment>
<evidence type="ECO:0000256" key="13">
    <source>
        <dbReference type="ARBA" id="ARBA00023136"/>
    </source>
</evidence>
<evidence type="ECO:0000256" key="3">
    <source>
        <dbReference type="ARBA" id="ARBA00004236"/>
    </source>
</evidence>
<keyword evidence="9" id="KW-0418">Kinase</keyword>
<dbReference type="Pfam" id="PF13493">
    <property type="entry name" value="DUF4118"/>
    <property type="match status" value="1"/>
</dbReference>
<evidence type="ECO:0000313" key="18">
    <source>
        <dbReference type="Proteomes" id="UP001209654"/>
    </source>
</evidence>
<evidence type="ECO:0000313" key="17">
    <source>
        <dbReference type="EMBL" id="GLB67926.1"/>
    </source>
</evidence>
<reference evidence="17 18" key="1">
    <citation type="journal article" date="2023" name="Int. J. Syst. Evol. Microbiol.">
        <title>Arthrobacter mangrovi sp. nov., an actinobacterium isolated from the rhizosphere of a mangrove.</title>
        <authorList>
            <person name="Hamada M."/>
            <person name="Saitou S."/>
            <person name="Enomoto N."/>
            <person name="Nanri K."/>
            <person name="Hidaka K."/>
            <person name="Miura T."/>
            <person name="Tamura T."/>
        </authorList>
    </citation>
    <scope>NUCLEOTIDE SEQUENCE [LARGE SCALE GENOMIC DNA]</scope>
    <source>
        <strain evidence="17 18">NBRC 112813</strain>
    </source>
</reference>
<keyword evidence="8" id="KW-0547">Nucleotide-binding</keyword>
<evidence type="ECO:0000256" key="10">
    <source>
        <dbReference type="ARBA" id="ARBA00022840"/>
    </source>
</evidence>
<dbReference type="CDD" id="cd00082">
    <property type="entry name" value="HisKA"/>
    <property type="match status" value="1"/>
</dbReference>
<dbReference type="EMBL" id="BRVS01000010">
    <property type="protein sequence ID" value="GLB67926.1"/>
    <property type="molecule type" value="Genomic_DNA"/>
</dbReference>
<dbReference type="InterPro" id="IPR014729">
    <property type="entry name" value="Rossmann-like_a/b/a_fold"/>
</dbReference>
<dbReference type="InterPro" id="IPR005467">
    <property type="entry name" value="His_kinase_dom"/>
</dbReference>
<dbReference type="RefSeq" id="WP_264796039.1">
    <property type="nucleotide sequence ID" value="NZ_BRVS01000010.1"/>
</dbReference>
<dbReference type="InterPro" id="IPR036890">
    <property type="entry name" value="HATPase_C_sf"/>
</dbReference>
<evidence type="ECO:0000256" key="5">
    <source>
        <dbReference type="ARBA" id="ARBA00022553"/>
    </source>
</evidence>
<keyword evidence="13 15" id="KW-0472">Membrane</keyword>
<dbReference type="EC" id="2.7.13.3" evidence="4"/>
<dbReference type="InterPro" id="IPR003594">
    <property type="entry name" value="HATPase_dom"/>
</dbReference>
<dbReference type="Pfam" id="PF00512">
    <property type="entry name" value="HisKA"/>
    <property type="match status" value="1"/>
</dbReference>
<keyword evidence="10" id="KW-0067">ATP-binding</keyword>
<feature type="transmembrane region" description="Helical" evidence="15">
    <location>
        <begin position="193"/>
        <end position="219"/>
    </location>
</feature>
<dbReference type="PROSITE" id="PS50109">
    <property type="entry name" value="HIS_KIN"/>
    <property type="match status" value="1"/>
</dbReference>
<dbReference type="SUPFAM" id="SSF55874">
    <property type="entry name" value="ATPase domain of HSP90 chaperone/DNA topoisomerase II/histidine kinase"/>
    <property type="match status" value="1"/>
</dbReference>
<dbReference type="PANTHER" id="PTHR45569">
    <property type="entry name" value="SENSOR PROTEIN KDPD"/>
    <property type="match status" value="1"/>
</dbReference>
<feature type="transmembrane region" description="Helical" evidence="15">
    <location>
        <begin position="239"/>
        <end position="258"/>
    </location>
</feature>
<dbReference type="SUPFAM" id="SSF47384">
    <property type="entry name" value="Homodimeric domain of signal transducing histidine kinase"/>
    <property type="match status" value="1"/>
</dbReference>
<dbReference type="SMART" id="SM00388">
    <property type="entry name" value="HisKA"/>
    <property type="match status" value="1"/>
</dbReference>
<evidence type="ECO:0000256" key="2">
    <source>
        <dbReference type="ARBA" id="ARBA00004141"/>
    </source>
</evidence>
<dbReference type="Gene3D" id="3.40.50.620">
    <property type="entry name" value="HUPs"/>
    <property type="match status" value="1"/>
</dbReference>
<dbReference type="InterPro" id="IPR003661">
    <property type="entry name" value="HisK_dim/P_dom"/>
</dbReference>
<name>A0ABQ5MVB6_9MICC</name>
<keyword evidence="7 15" id="KW-0812">Transmembrane</keyword>
<feature type="region of interest" description="Disordered" evidence="14">
    <location>
        <begin position="311"/>
        <end position="384"/>
    </location>
</feature>
<dbReference type="Gene3D" id="1.20.120.620">
    <property type="entry name" value="Backbone structure of the membrane domain of e. Coli histidine kinase receptor kdpd"/>
    <property type="match status" value="1"/>
</dbReference>
<evidence type="ECO:0000256" key="9">
    <source>
        <dbReference type="ARBA" id="ARBA00022777"/>
    </source>
</evidence>
<feature type="compositionally biased region" description="Low complexity" evidence="14">
    <location>
        <begin position="340"/>
        <end position="355"/>
    </location>
</feature>
<accession>A0ABQ5MVB6</accession>
<dbReference type="InterPro" id="IPR038318">
    <property type="entry name" value="KdpD_sf"/>
</dbReference>
<evidence type="ECO:0000256" key="1">
    <source>
        <dbReference type="ARBA" id="ARBA00000085"/>
    </source>
</evidence>
<protein>
    <recommendedName>
        <fullName evidence="4">histidine kinase</fullName>
        <ecNumber evidence="4">2.7.13.3</ecNumber>
    </recommendedName>
</protein>
<evidence type="ECO:0000259" key="16">
    <source>
        <dbReference type="PROSITE" id="PS50109"/>
    </source>
</evidence>
<dbReference type="InterPro" id="IPR025201">
    <property type="entry name" value="KdpD_TM"/>
</dbReference>
<dbReference type="SUPFAM" id="SSF52402">
    <property type="entry name" value="Adenine nucleotide alpha hydrolases-like"/>
    <property type="match status" value="1"/>
</dbReference>
<evidence type="ECO:0000256" key="12">
    <source>
        <dbReference type="ARBA" id="ARBA00023012"/>
    </source>
</evidence>
<feature type="transmembrane region" description="Helical" evidence="15">
    <location>
        <begin position="160"/>
        <end position="181"/>
    </location>
</feature>
<evidence type="ECO:0000256" key="6">
    <source>
        <dbReference type="ARBA" id="ARBA00022679"/>
    </source>
</evidence>
<evidence type="ECO:0000256" key="4">
    <source>
        <dbReference type="ARBA" id="ARBA00012438"/>
    </source>
</evidence>
<dbReference type="PRINTS" id="PR00344">
    <property type="entry name" value="BCTRLSENSOR"/>
</dbReference>
<keyword evidence="11 15" id="KW-1133">Transmembrane helix</keyword>
<keyword evidence="12" id="KW-0902">Two-component regulatory system</keyword>
<dbReference type="Gene3D" id="1.10.287.130">
    <property type="match status" value="1"/>
</dbReference>
<dbReference type="Gene3D" id="3.30.565.10">
    <property type="entry name" value="Histidine kinase-like ATPase, C-terminal domain"/>
    <property type="match status" value="1"/>
</dbReference>
<dbReference type="SMART" id="SM00387">
    <property type="entry name" value="HATPase_c"/>
    <property type="match status" value="1"/>
</dbReference>
<dbReference type="InterPro" id="IPR036097">
    <property type="entry name" value="HisK_dim/P_sf"/>
</dbReference>
<dbReference type="PANTHER" id="PTHR45569:SF1">
    <property type="entry name" value="SENSOR PROTEIN KDPD"/>
    <property type="match status" value="1"/>
</dbReference>
<dbReference type="Pfam" id="PF02518">
    <property type="entry name" value="HATPase_c"/>
    <property type="match status" value="1"/>
</dbReference>
<dbReference type="InterPro" id="IPR004358">
    <property type="entry name" value="Sig_transdc_His_kin-like_C"/>
</dbReference>
<evidence type="ECO:0000256" key="8">
    <source>
        <dbReference type="ARBA" id="ARBA00022741"/>
    </source>
</evidence>
<evidence type="ECO:0000256" key="14">
    <source>
        <dbReference type="SAM" id="MobiDB-lite"/>
    </source>
</evidence>
<proteinExistence type="predicted"/>
<evidence type="ECO:0000256" key="15">
    <source>
        <dbReference type="SAM" id="Phobius"/>
    </source>
</evidence>
<dbReference type="Proteomes" id="UP001209654">
    <property type="component" value="Unassembled WGS sequence"/>
</dbReference>